<feature type="region of interest" description="Disordered" evidence="1">
    <location>
        <begin position="733"/>
        <end position="760"/>
    </location>
</feature>
<feature type="compositionally biased region" description="Acidic residues" evidence="1">
    <location>
        <begin position="659"/>
        <end position="671"/>
    </location>
</feature>
<organism evidence="2 3">
    <name type="scientific">Apodospora peruviana</name>
    <dbReference type="NCBI Taxonomy" id="516989"/>
    <lineage>
        <taxon>Eukaryota</taxon>
        <taxon>Fungi</taxon>
        <taxon>Dikarya</taxon>
        <taxon>Ascomycota</taxon>
        <taxon>Pezizomycotina</taxon>
        <taxon>Sordariomycetes</taxon>
        <taxon>Sordariomycetidae</taxon>
        <taxon>Sordariales</taxon>
        <taxon>Lasiosphaeriaceae</taxon>
        <taxon>Apodospora</taxon>
    </lineage>
</organism>
<keyword evidence="3" id="KW-1185">Reference proteome</keyword>
<feature type="compositionally biased region" description="Polar residues" evidence="1">
    <location>
        <begin position="39"/>
        <end position="53"/>
    </location>
</feature>
<feature type="region of interest" description="Disordered" evidence="1">
    <location>
        <begin position="425"/>
        <end position="464"/>
    </location>
</feature>
<evidence type="ECO:0000256" key="1">
    <source>
        <dbReference type="SAM" id="MobiDB-lite"/>
    </source>
</evidence>
<dbReference type="AlphaFoldDB" id="A0AAE0LZ95"/>
<feature type="region of interest" description="Disordered" evidence="1">
    <location>
        <begin position="545"/>
        <end position="611"/>
    </location>
</feature>
<feature type="compositionally biased region" description="Low complexity" evidence="1">
    <location>
        <begin position="117"/>
        <end position="141"/>
    </location>
</feature>
<evidence type="ECO:0000313" key="3">
    <source>
        <dbReference type="Proteomes" id="UP001283341"/>
    </source>
</evidence>
<feature type="compositionally biased region" description="Low complexity" evidence="1">
    <location>
        <begin position="446"/>
        <end position="462"/>
    </location>
</feature>
<name>A0AAE0LZ95_9PEZI</name>
<feature type="region of interest" description="Disordered" evidence="1">
    <location>
        <begin position="636"/>
        <end position="671"/>
    </location>
</feature>
<feature type="compositionally biased region" description="Polar residues" evidence="1">
    <location>
        <begin position="69"/>
        <end position="78"/>
    </location>
</feature>
<feature type="compositionally biased region" description="Polar residues" evidence="1">
    <location>
        <begin position="142"/>
        <end position="153"/>
    </location>
</feature>
<reference evidence="2" key="1">
    <citation type="journal article" date="2023" name="Mol. Phylogenet. Evol.">
        <title>Genome-scale phylogeny and comparative genomics of the fungal order Sordariales.</title>
        <authorList>
            <person name="Hensen N."/>
            <person name="Bonometti L."/>
            <person name="Westerberg I."/>
            <person name="Brannstrom I.O."/>
            <person name="Guillou S."/>
            <person name="Cros-Aarteil S."/>
            <person name="Calhoun S."/>
            <person name="Haridas S."/>
            <person name="Kuo A."/>
            <person name="Mondo S."/>
            <person name="Pangilinan J."/>
            <person name="Riley R."/>
            <person name="LaButti K."/>
            <person name="Andreopoulos B."/>
            <person name="Lipzen A."/>
            <person name="Chen C."/>
            <person name="Yan M."/>
            <person name="Daum C."/>
            <person name="Ng V."/>
            <person name="Clum A."/>
            <person name="Steindorff A."/>
            <person name="Ohm R.A."/>
            <person name="Martin F."/>
            <person name="Silar P."/>
            <person name="Natvig D.O."/>
            <person name="Lalanne C."/>
            <person name="Gautier V."/>
            <person name="Ament-Velasquez S.L."/>
            <person name="Kruys A."/>
            <person name="Hutchinson M.I."/>
            <person name="Powell A.J."/>
            <person name="Barry K."/>
            <person name="Miller A.N."/>
            <person name="Grigoriev I.V."/>
            <person name="Debuchy R."/>
            <person name="Gladieux P."/>
            <person name="Hiltunen Thoren M."/>
            <person name="Johannesson H."/>
        </authorList>
    </citation>
    <scope>NUCLEOTIDE SEQUENCE</scope>
    <source>
        <strain evidence="2">CBS 118394</strain>
    </source>
</reference>
<protein>
    <submittedName>
        <fullName evidence="2">Uncharacterized protein</fullName>
    </submittedName>
</protein>
<dbReference type="EMBL" id="JAUEDM010000007">
    <property type="protein sequence ID" value="KAK3313441.1"/>
    <property type="molecule type" value="Genomic_DNA"/>
</dbReference>
<feature type="compositionally biased region" description="Low complexity" evidence="1">
    <location>
        <begin position="88"/>
        <end position="98"/>
    </location>
</feature>
<reference evidence="2" key="2">
    <citation type="submission" date="2023-06" db="EMBL/GenBank/DDBJ databases">
        <authorList>
            <consortium name="Lawrence Berkeley National Laboratory"/>
            <person name="Haridas S."/>
            <person name="Hensen N."/>
            <person name="Bonometti L."/>
            <person name="Westerberg I."/>
            <person name="Brannstrom I.O."/>
            <person name="Guillou S."/>
            <person name="Cros-Aarteil S."/>
            <person name="Calhoun S."/>
            <person name="Kuo A."/>
            <person name="Mondo S."/>
            <person name="Pangilinan J."/>
            <person name="Riley R."/>
            <person name="Labutti K."/>
            <person name="Andreopoulos B."/>
            <person name="Lipzen A."/>
            <person name="Chen C."/>
            <person name="Yanf M."/>
            <person name="Daum C."/>
            <person name="Ng V."/>
            <person name="Clum A."/>
            <person name="Steindorff A."/>
            <person name="Ohm R."/>
            <person name="Martin F."/>
            <person name="Silar P."/>
            <person name="Natvig D."/>
            <person name="Lalanne C."/>
            <person name="Gautier V."/>
            <person name="Ament-Velasquez S.L."/>
            <person name="Kruys A."/>
            <person name="Hutchinson M.I."/>
            <person name="Powell A.J."/>
            <person name="Barry K."/>
            <person name="Miller A.N."/>
            <person name="Grigoriev I.V."/>
            <person name="Debuchy R."/>
            <person name="Gladieux P."/>
            <person name="Thoren M.H."/>
            <person name="Johannesson H."/>
        </authorList>
    </citation>
    <scope>NUCLEOTIDE SEQUENCE</scope>
    <source>
        <strain evidence="2">CBS 118394</strain>
    </source>
</reference>
<dbReference type="PANTHER" id="PTHR37540">
    <property type="entry name" value="TRANSCRIPTION FACTOR (ACR-2), PUTATIVE-RELATED-RELATED"/>
    <property type="match status" value="1"/>
</dbReference>
<feature type="compositionally biased region" description="Low complexity" evidence="1">
    <location>
        <begin position="582"/>
        <end position="603"/>
    </location>
</feature>
<comment type="caution">
    <text evidence="2">The sequence shown here is derived from an EMBL/GenBank/DDBJ whole genome shotgun (WGS) entry which is preliminary data.</text>
</comment>
<dbReference type="Proteomes" id="UP001283341">
    <property type="component" value="Unassembled WGS sequence"/>
</dbReference>
<evidence type="ECO:0000313" key="2">
    <source>
        <dbReference type="EMBL" id="KAK3313441.1"/>
    </source>
</evidence>
<sequence length="776" mass="84444">MDHFNSTVRDGELVNTRRGLQVSRQKFNGLSFVNAYPQQPAATVPASKSSTSPDKVAKLPQRQFKFIDTGSSVSSRQGTPRPHRQDSESLSSNFEFSSDAAAGGKKPLRRRVTPKDATTTASSASSPSRRSSHASSNASSSMGDGQTPKSQQDTYSSSSTAATTSAAWQPIRELPADMSEENWRLFHHYFAGVPSKMYPYEEILAHNPVRSSDFYEMHVRDPAAVQIVLMCGSIGVAVMNKERNPKGLAYYISTICSILNRKLDQQKKAVDDVTLLCITALAAASCYVGRLDHWHMHMRGLQKALDVSSQGLDGLPPWLLAKIHTTDLEGAAALASTPYLAFTRRYEPISTILPLPVRNQICASLSSLLGPLHIDAAVIGSLSALSLLWSSVGFARSSSGAVVFDPHAFTDELLAMKHSLVTQPSPLQQAESGRPHALSNPYEIPGSADSTASSSNSKAGSGNEIYMGSHRLRSSARIIPSRLGLGGPLEPALRISGLLYLKELLPTWPRNFGGYAVLLELLVGHLRTLLDEYLMRGEEGGGFDSRLVDPLITGSAPRDGGNQQKKNVVGGTSGGSGRKKTGSGQRNSSAATSKGKTTTTTSSQQNQQPAARETIRPVVLWICVLGDMVSRIADENEDRRGRRRRYNQDDADEQQRQSDEDDSEDDYVDEKEVDVYPKEIYQECLREIVGLESVEDVDKLLGQQQNEELVMFGLFDMGMIASSSRRVNAAELRGGSDGDSIMAGSGEQQQWMEEDETKEGDGWDLRDALVRIVGGD</sequence>
<accession>A0AAE0LZ95</accession>
<feature type="region of interest" description="Disordered" evidence="1">
    <location>
        <begin position="39"/>
        <end position="162"/>
    </location>
</feature>
<proteinExistence type="predicted"/>
<dbReference type="PANTHER" id="PTHR37540:SF5">
    <property type="entry name" value="TRANSCRIPTION FACTOR DOMAIN-CONTAINING PROTEIN"/>
    <property type="match status" value="1"/>
</dbReference>
<gene>
    <name evidence="2" type="ORF">B0H66DRAFT_351686</name>
</gene>